<feature type="transmembrane region" description="Helical" evidence="2">
    <location>
        <begin position="321"/>
        <end position="344"/>
    </location>
</feature>
<proteinExistence type="predicted"/>
<evidence type="ECO:0000256" key="1">
    <source>
        <dbReference type="SAM" id="MobiDB-lite"/>
    </source>
</evidence>
<feature type="transmembrane region" description="Helical" evidence="2">
    <location>
        <begin position="356"/>
        <end position="380"/>
    </location>
</feature>
<dbReference type="EMBL" id="JAVFKD010000004">
    <property type="protein sequence ID" value="KAK5995318.1"/>
    <property type="molecule type" value="Genomic_DNA"/>
</dbReference>
<feature type="region of interest" description="Disordered" evidence="1">
    <location>
        <begin position="34"/>
        <end position="110"/>
    </location>
</feature>
<feature type="region of interest" description="Disordered" evidence="1">
    <location>
        <begin position="240"/>
        <end position="266"/>
    </location>
</feature>
<keyword evidence="2" id="KW-1133">Transmembrane helix</keyword>
<dbReference type="Proteomes" id="UP001338125">
    <property type="component" value="Unassembled WGS sequence"/>
</dbReference>
<reference evidence="3 4" key="1">
    <citation type="submission" date="2024-01" db="EMBL/GenBank/DDBJ databases">
        <title>Complete genome of Cladobotryum mycophilum ATHUM6906.</title>
        <authorList>
            <person name="Christinaki A.C."/>
            <person name="Myridakis A.I."/>
            <person name="Kouvelis V.N."/>
        </authorList>
    </citation>
    <scope>NUCLEOTIDE SEQUENCE [LARGE SCALE GENOMIC DNA]</scope>
    <source>
        <strain evidence="3 4">ATHUM6906</strain>
    </source>
</reference>
<keyword evidence="2" id="KW-0472">Membrane</keyword>
<feature type="compositionally biased region" description="Low complexity" evidence="1">
    <location>
        <begin position="243"/>
        <end position="266"/>
    </location>
</feature>
<feature type="compositionally biased region" description="Polar residues" evidence="1">
    <location>
        <begin position="1"/>
        <end position="16"/>
    </location>
</feature>
<keyword evidence="4" id="KW-1185">Reference proteome</keyword>
<protein>
    <recommendedName>
        <fullName evidence="5">Transmembrane protein</fullName>
    </recommendedName>
</protein>
<feature type="transmembrane region" description="Helical" evidence="2">
    <location>
        <begin position="421"/>
        <end position="442"/>
    </location>
</feature>
<evidence type="ECO:0000313" key="3">
    <source>
        <dbReference type="EMBL" id="KAK5995318.1"/>
    </source>
</evidence>
<organism evidence="3 4">
    <name type="scientific">Cladobotryum mycophilum</name>
    <dbReference type="NCBI Taxonomy" id="491253"/>
    <lineage>
        <taxon>Eukaryota</taxon>
        <taxon>Fungi</taxon>
        <taxon>Dikarya</taxon>
        <taxon>Ascomycota</taxon>
        <taxon>Pezizomycotina</taxon>
        <taxon>Sordariomycetes</taxon>
        <taxon>Hypocreomycetidae</taxon>
        <taxon>Hypocreales</taxon>
        <taxon>Hypocreaceae</taxon>
        <taxon>Cladobotryum</taxon>
    </lineage>
</organism>
<feature type="compositionally biased region" description="Low complexity" evidence="1">
    <location>
        <begin position="44"/>
        <end position="57"/>
    </location>
</feature>
<name>A0ABR0ST35_9HYPO</name>
<comment type="caution">
    <text evidence="3">The sequence shown here is derived from an EMBL/GenBank/DDBJ whole genome shotgun (WGS) entry which is preliminary data.</text>
</comment>
<accession>A0ABR0ST35</accession>
<evidence type="ECO:0000313" key="4">
    <source>
        <dbReference type="Proteomes" id="UP001338125"/>
    </source>
</evidence>
<keyword evidence="2" id="KW-0812">Transmembrane</keyword>
<evidence type="ECO:0008006" key="5">
    <source>
        <dbReference type="Google" id="ProtNLM"/>
    </source>
</evidence>
<feature type="region of interest" description="Disordered" evidence="1">
    <location>
        <begin position="1"/>
        <end position="20"/>
    </location>
</feature>
<feature type="compositionally biased region" description="Polar residues" evidence="1">
    <location>
        <begin position="85"/>
        <end position="106"/>
    </location>
</feature>
<gene>
    <name evidence="3" type="ORF">PT974_03721</name>
</gene>
<sequence>MQIDESANQAAGTVPSNEEHREVVMVLGLVGSNGGISKERQQQPAAVTAAPAPAPAASDWGTGSGSFKEQALPLGLRKRHDSMPLLNTPSHLEASAPQTPKSTWNGDGSCKENVLPLRLRKRQDTLPSRVSASSSSSSLDASIYQTPVSRVAAAAPASYDSYEEQRLPFRFRRSQGSLRAAAAAAAAAMTDDTEFAMTGVDDDGDNARLVSTSSSTVYKPFGSSPATARTLLPWNHGHGDGSDSGWSTVSRRSSTSVMSESGSSSHSELSSFFDYRPPPRAWWPESTMAAARGVYEEDDAYSDYASNARQSVMMRRMFHSVMHGVVLALQSLAALAVLSVFVWMTVWKNPDAEPAFWTWLWEMPSMAISSVLVLCVVTMITHEVRVLSAVALLYLQAAILFMTSVSVLIMWVSVAEQSGEVVQSILVGCCVFLWGMAALGFLRAVVIWRVTELEEDIAHHQGLLHDDMETYGTIASSG</sequence>
<feature type="transmembrane region" description="Helical" evidence="2">
    <location>
        <begin position="392"/>
        <end position="415"/>
    </location>
</feature>
<evidence type="ECO:0000256" key="2">
    <source>
        <dbReference type="SAM" id="Phobius"/>
    </source>
</evidence>